<dbReference type="EC" id="2.4.99.28" evidence="13"/>
<evidence type="ECO:0000256" key="10">
    <source>
        <dbReference type="ARBA" id="ARBA00023136"/>
    </source>
</evidence>
<dbReference type="InterPro" id="IPR001264">
    <property type="entry name" value="Glyco_trans_51"/>
</dbReference>
<evidence type="ECO:0000256" key="12">
    <source>
        <dbReference type="ARBA" id="ARBA00023316"/>
    </source>
</evidence>
<dbReference type="InterPro" id="IPR050396">
    <property type="entry name" value="Glycosyltr_51/Transpeptidase"/>
</dbReference>
<dbReference type="GO" id="GO:0008658">
    <property type="term" value="F:penicillin binding"/>
    <property type="evidence" value="ECO:0007669"/>
    <property type="project" value="InterPro"/>
</dbReference>
<reference evidence="18 19" key="1">
    <citation type="journal article" date="2016" name="Nat. Commun.">
        <title>Thousands of microbial genomes shed light on interconnected biogeochemical processes in an aquifer system.</title>
        <authorList>
            <person name="Anantharaman K."/>
            <person name="Brown C.T."/>
            <person name="Hug L.A."/>
            <person name="Sharon I."/>
            <person name="Castelle C.J."/>
            <person name="Probst A.J."/>
            <person name="Thomas B.C."/>
            <person name="Singh A."/>
            <person name="Wilkins M.J."/>
            <person name="Karaoz U."/>
            <person name="Brodie E.L."/>
            <person name="Williams K.H."/>
            <person name="Hubbard S.S."/>
            <person name="Banfield J.F."/>
        </authorList>
    </citation>
    <scope>NUCLEOTIDE SEQUENCE [LARGE SCALE GENOMIC DNA]</scope>
</reference>
<evidence type="ECO:0000256" key="8">
    <source>
        <dbReference type="ARBA" id="ARBA00022960"/>
    </source>
</evidence>
<evidence type="ECO:0000313" key="18">
    <source>
        <dbReference type="EMBL" id="OHA83989.1"/>
    </source>
</evidence>
<dbReference type="Pfam" id="PF00905">
    <property type="entry name" value="Transpeptidase"/>
    <property type="match status" value="1"/>
</dbReference>
<dbReference type="GO" id="GO:0009252">
    <property type="term" value="P:peptidoglycan biosynthetic process"/>
    <property type="evidence" value="ECO:0007669"/>
    <property type="project" value="UniProtKB-KW"/>
</dbReference>
<evidence type="ECO:0000256" key="6">
    <source>
        <dbReference type="ARBA" id="ARBA00022679"/>
    </source>
</evidence>
<evidence type="ECO:0000259" key="17">
    <source>
        <dbReference type="Pfam" id="PF00912"/>
    </source>
</evidence>
<sequence>MEKHSPSRRKKHGFIHKHLKSVILLGVAGVFIGSGVLLLWASFIKLPDFNSFQQRKIVESTKIYDSTGEVLLYDVHQNIKRTIVPFEEISPLVKSAAVAIEDSQFYSHPGVSFRGLARAVLYGGTRGGGSTITQQVIKKTLLTDERLITRKLKELILSFKLEQAFTKDEILALYLNEIPYGGSIYGIGEATTAFFGITPKELTIAQSAYLAAIPNAPTRLSPYGNNRNLLDERKNLVLKRMYDLGLITEADYTSAREEKVVFLPKESRGIKAPHFVMWIQEYLAEKYGERAVEENGYRVITTLDYELQKKADEVIERFSADTEKNFNAKNLALVAVDPKSGQVLAMVGSRDYFDVKNEGNFNVALAHRQPGSTFKPFVYGTAFMKGYTPETTLFDLPTNFSTNCDAQGNPLSPKIKKEDCYMPENYDGHYRGPVSMRDALAQSLNVPAVKTLYLAGLNDSLTMARRMGITGLNDPARYGLTLVLGGGEVSLLELTGAYGVFANDGTLNPTVSVLRIEDKQGHIIEEFKEAPEEVLSSDVARKISSILSDNKARTPAFGAGSALYFPGKDVAVKTGTTNDYRDVWTVGYTPNIAVGMWAGNNDNTPMKKNVAGMIIAPIWHAFMEEALKLTPSERFIAPETEDLTALPAPLAGVWQGGEKYVIDTASGMLATANTPVEMKKIVVVPSVHTILHWVNKNNPRGAQPASPQNDSQYTLWETPVRVWTAAQNIAEGDRSGIPTTYDTTHGAATAPVLSLTGVDFSTPHTSTERIVLTVTSSGSYALSRVDFFINGQLVEQNNGAPFSFAFTPEDIAGLSAENEVTLVGYDTIFNKGVYSAKLHIQL</sequence>
<dbReference type="AlphaFoldDB" id="A0A1G2SH52"/>
<dbReference type="InterPro" id="IPR001460">
    <property type="entry name" value="PCN-bd_Tpept"/>
</dbReference>
<dbReference type="InterPro" id="IPR012338">
    <property type="entry name" value="Beta-lactam/transpept-like"/>
</dbReference>
<keyword evidence="15" id="KW-0812">Transmembrane</keyword>
<evidence type="ECO:0000256" key="13">
    <source>
        <dbReference type="ARBA" id="ARBA00044770"/>
    </source>
</evidence>
<feature type="domain" description="Penicillin-binding protein transpeptidase" evidence="16">
    <location>
        <begin position="332"/>
        <end position="618"/>
    </location>
</feature>
<evidence type="ECO:0000256" key="4">
    <source>
        <dbReference type="ARBA" id="ARBA00022670"/>
    </source>
</evidence>
<feature type="transmembrane region" description="Helical" evidence="15">
    <location>
        <begin position="21"/>
        <end position="43"/>
    </location>
</feature>
<keyword evidence="10 15" id="KW-0472">Membrane</keyword>
<keyword evidence="8" id="KW-0133">Cell shape</keyword>
<dbReference type="InterPro" id="IPR023346">
    <property type="entry name" value="Lysozyme-like_dom_sf"/>
</dbReference>
<dbReference type="GO" id="GO:0008360">
    <property type="term" value="P:regulation of cell shape"/>
    <property type="evidence" value="ECO:0007669"/>
    <property type="project" value="UniProtKB-KW"/>
</dbReference>
<dbReference type="GO" id="GO:0071555">
    <property type="term" value="P:cell wall organization"/>
    <property type="evidence" value="ECO:0007669"/>
    <property type="project" value="UniProtKB-KW"/>
</dbReference>
<gene>
    <name evidence="18" type="ORF">A2937_00535</name>
</gene>
<organism evidence="18 19">
    <name type="scientific">Candidatus Yonathbacteria bacterium RIFCSPLOWO2_01_FULL_47_33b</name>
    <dbReference type="NCBI Taxonomy" id="1802727"/>
    <lineage>
        <taxon>Bacteria</taxon>
        <taxon>Candidatus Yonathiibacteriota</taxon>
    </lineage>
</organism>
<evidence type="ECO:0000256" key="11">
    <source>
        <dbReference type="ARBA" id="ARBA00023268"/>
    </source>
</evidence>
<dbReference type="PANTHER" id="PTHR32282:SF11">
    <property type="entry name" value="PENICILLIN-BINDING PROTEIN 1B"/>
    <property type="match status" value="1"/>
</dbReference>
<dbReference type="Gene3D" id="2.60.40.10">
    <property type="entry name" value="Immunoglobulins"/>
    <property type="match status" value="1"/>
</dbReference>
<keyword evidence="15" id="KW-1133">Transmembrane helix</keyword>
<comment type="caution">
    <text evidence="18">The sequence shown here is derived from an EMBL/GenBank/DDBJ whole genome shotgun (WGS) entry which is preliminary data.</text>
</comment>
<dbReference type="STRING" id="1802727.A2937_00535"/>
<keyword evidence="7" id="KW-0378">Hydrolase</keyword>
<dbReference type="GO" id="GO:0008955">
    <property type="term" value="F:peptidoglycan glycosyltransferase activity"/>
    <property type="evidence" value="ECO:0007669"/>
    <property type="project" value="UniProtKB-EC"/>
</dbReference>
<dbReference type="GO" id="GO:0030288">
    <property type="term" value="C:outer membrane-bounded periplasmic space"/>
    <property type="evidence" value="ECO:0007669"/>
    <property type="project" value="TreeGrafter"/>
</dbReference>
<protein>
    <recommendedName>
        <fullName evidence="13">peptidoglycan glycosyltransferase</fullName>
        <ecNumber evidence="13">2.4.99.28</ecNumber>
    </recommendedName>
</protein>
<keyword evidence="9" id="KW-0573">Peptidoglycan synthesis</keyword>
<feature type="domain" description="Glycosyl transferase family 51" evidence="17">
    <location>
        <begin position="74"/>
        <end position="241"/>
    </location>
</feature>
<evidence type="ECO:0000259" key="16">
    <source>
        <dbReference type="Pfam" id="PF00905"/>
    </source>
</evidence>
<dbReference type="SUPFAM" id="SSF53955">
    <property type="entry name" value="Lysozyme-like"/>
    <property type="match status" value="1"/>
</dbReference>
<evidence type="ECO:0000256" key="1">
    <source>
        <dbReference type="ARBA" id="ARBA00004236"/>
    </source>
</evidence>
<keyword evidence="5" id="KW-0328">Glycosyltransferase</keyword>
<dbReference type="GO" id="GO:0006508">
    <property type="term" value="P:proteolysis"/>
    <property type="evidence" value="ECO:0007669"/>
    <property type="project" value="UniProtKB-KW"/>
</dbReference>
<accession>A0A1G2SH52</accession>
<proteinExistence type="predicted"/>
<dbReference type="Proteomes" id="UP000177987">
    <property type="component" value="Unassembled WGS sequence"/>
</dbReference>
<dbReference type="EMBL" id="MHUW01000008">
    <property type="protein sequence ID" value="OHA83989.1"/>
    <property type="molecule type" value="Genomic_DNA"/>
</dbReference>
<evidence type="ECO:0000256" key="3">
    <source>
        <dbReference type="ARBA" id="ARBA00022645"/>
    </source>
</evidence>
<evidence type="ECO:0000256" key="15">
    <source>
        <dbReference type="SAM" id="Phobius"/>
    </source>
</evidence>
<keyword evidence="2" id="KW-1003">Cell membrane</keyword>
<evidence type="ECO:0000313" key="19">
    <source>
        <dbReference type="Proteomes" id="UP000177987"/>
    </source>
</evidence>
<dbReference type="Gene3D" id="3.40.710.10">
    <property type="entry name" value="DD-peptidase/beta-lactamase superfamily"/>
    <property type="match status" value="1"/>
</dbReference>
<dbReference type="Pfam" id="PF00912">
    <property type="entry name" value="Transgly"/>
    <property type="match status" value="1"/>
</dbReference>
<evidence type="ECO:0000256" key="14">
    <source>
        <dbReference type="ARBA" id="ARBA00049902"/>
    </source>
</evidence>
<evidence type="ECO:0000256" key="2">
    <source>
        <dbReference type="ARBA" id="ARBA00022475"/>
    </source>
</evidence>
<dbReference type="PANTHER" id="PTHR32282">
    <property type="entry name" value="BINDING PROTEIN TRANSPEPTIDASE, PUTATIVE-RELATED"/>
    <property type="match status" value="1"/>
</dbReference>
<evidence type="ECO:0000256" key="7">
    <source>
        <dbReference type="ARBA" id="ARBA00022801"/>
    </source>
</evidence>
<comment type="catalytic activity">
    <reaction evidence="14">
        <text>[GlcNAc-(1-&gt;4)-Mur2Ac(oyl-L-Ala-gamma-D-Glu-L-Lys-D-Ala-D-Ala)](n)-di-trans,octa-cis-undecaprenyl diphosphate + beta-D-GlcNAc-(1-&gt;4)-Mur2Ac(oyl-L-Ala-gamma-D-Glu-L-Lys-D-Ala-D-Ala)-di-trans,octa-cis-undecaprenyl diphosphate = [GlcNAc-(1-&gt;4)-Mur2Ac(oyl-L-Ala-gamma-D-Glu-L-Lys-D-Ala-D-Ala)](n+1)-di-trans,octa-cis-undecaprenyl diphosphate + di-trans,octa-cis-undecaprenyl diphosphate + H(+)</text>
        <dbReference type="Rhea" id="RHEA:23708"/>
        <dbReference type="Rhea" id="RHEA-COMP:9602"/>
        <dbReference type="Rhea" id="RHEA-COMP:9603"/>
        <dbReference type="ChEBI" id="CHEBI:15378"/>
        <dbReference type="ChEBI" id="CHEBI:58405"/>
        <dbReference type="ChEBI" id="CHEBI:60033"/>
        <dbReference type="ChEBI" id="CHEBI:78435"/>
        <dbReference type="EC" id="2.4.99.28"/>
    </reaction>
</comment>
<dbReference type="GO" id="GO:0004180">
    <property type="term" value="F:carboxypeptidase activity"/>
    <property type="evidence" value="ECO:0007669"/>
    <property type="project" value="UniProtKB-KW"/>
</dbReference>
<dbReference type="InterPro" id="IPR013783">
    <property type="entry name" value="Ig-like_fold"/>
</dbReference>
<dbReference type="SUPFAM" id="SSF56601">
    <property type="entry name" value="beta-lactamase/transpeptidase-like"/>
    <property type="match status" value="1"/>
</dbReference>
<comment type="subcellular location">
    <subcellularLocation>
        <location evidence="1">Cell membrane</location>
    </subcellularLocation>
</comment>
<dbReference type="Pfam" id="PF17957">
    <property type="entry name" value="Big_7"/>
    <property type="match status" value="1"/>
</dbReference>
<keyword evidence="12" id="KW-0961">Cell wall biogenesis/degradation</keyword>
<dbReference type="GO" id="GO:0005886">
    <property type="term" value="C:plasma membrane"/>
    <property type="evidence" value="ECO:0007669"/>
    <property type="project" value="UniProtKB-SubCell"/>
</dbReference>
<evidence type="ECO:0000256" key="9">
    <source>
        <dbReference type="ARBA" id="ARBA00022984"/>
    </source>
</evidence>
<dbReference type="Gene3D" id="1.10.3810.10">
    <property type="entry name" value="Biosynthetic peptidoglycan transglycosylase-like"/>
    <property type="match status" value="1"/>
</dbReference>
<keyword evidence="6" id="KW-0808">Transferase</keyword>
<keyword evidence="11" id="KW-0511">Multifunctional enzyme</keyword>
<dbReference type="InterPro" id="IPR036950">
    <property type="entry name" value="PBP_transglycosylase"/>
</dbReference>
<keyword evidence="4" id="KW-0645">Protease</keyword>
<evidence type="ECO:0000256" key="5">
    <source>
        <dbReference type="ARBA" id="ARBA00022676"/>
    </source>
</evidence>
<keyword evidence="3" id="KW-0121">Carboxypeptidase</keyword>
<name>A0A1G2SH52_9BACT</name>